<dbReference type="PANTHER" id="PTHR46223">
    <property type="entry name" value="HISTONE-LYSINE N-METHYLTRANSFERASE SUV39H"/>
    <property type="match status" value="1"/>
</dbReference>
<dbReference type="InterPro" id="IPR003616">
    <property type="entry name" value="Post-SET_dom"/>
</dbReference>
<reference evidence="12 13" key="1">
    <citation type="submission" date="2015-01" db="EMBL/GenBank/DDBJ databases">
        <title>Evolution of Trichinella species and genotypes.</title>
        <authorList>
            <person name="Korhonen P.K."/>
            <person name="Edoardo P."/>
            <person name="Giuseppe L.R."/>
            <person name="Gasser R.B."/>
        </authorList>
    </citation>
    <scope>NUCLEOTIDE SEQUENCE [LARGE SCALE GENOMIC DNA]</scope>
    <source>
        <strain evidence="12">ISS417</strain>
    </source>
</reference>
<sequence length="668" mass="74344">MAFEVKSELQTAQLAEATASIGAGESGDVEEMEVADVVSNMILQIENSKLDEPKPPMPNSSMSMTGRKSSVPKSDSTARGGKVYVALKRSHPGGQALNVAVARKSTLIDRLERVSRRRGRPRGIRTATLVRTRSRGRPRIRNTYVQVETPDSSALSPPPVLHSYSLKRGPSLRRRPGRRGSMSGFVTNRGRVPSDYFNNDAIAEQFYYDYSCLPGLASRWSFERVNKYSFNVRYIGDSRFVVRNRRSVCPGQTNLSSSSSSSLSTELPRCNSTSLSGSGSTPSTVYCLNFRLPAVLAPRQFLVLKEQKLKQLRLLKDWEKAMNRICARDGIAQLVVENKVDMTLPPNGFQFVTQSVSEVSAPMLETVPVGCSCKNCLLDWKSCCASQTSIGKFAYDRYRRLKLGNCQPIFECGLLCKCDVSCANRVVQNGRQYKVCIFRTKNNGWGVKAAEFIPRNAYVMEYVGEVCCCCCCCCYLAMSPNEALYQIITDAEAERRGAIYDDLGETYLFDLDYLESTKFSIDAKFFGNESRFVNHSVIVKCEPNMRVHNVWVNNYHLSLPRLAFFTIRDISPGEELTLNYYMYNDIPSDSNQIAQNMKIIPCLCGSKGCKRTLFVKLHGVSPNKQRIIAEAAAHNSQSSSTSTFTSKQAGNEGGGNNAMPCDATQMEN</sequence>
<dbReference type="InterPro" id="IPR007728">
    <property type="entry name" value="Pre-SET_dom"/>
</dbReference>
<evidence type="ECO:0000256" key="8">
    <source>
        <dbReference type="SAM" id="MobiDB-lite"/>
    </source>
</evidence>
<feature type="domain" description="Pre-SET" evidence="10">
    <location>
        <begin position="369"/>
        <end position="430"/>
    </location>
</feature>
<feature type="region of interest" description="Disordered" evidence="8">
    <location>
        <begin position="49"/>
        <end position="78"/>
    </location>
</feature>
<dbReference type="Gene3D" id="2.170.270.10">
    <property type="entry name" value="SET domain"/>
    <property type="match status" value="1"/>
</dbReference>
<evidence type="ECO:0000313" key="12">
    <source>
        <dbReference type="EMBL" id="KRX44287.1"/>
    </source>
</evidence>
<keyword evidence="6" id="KW-0479">Metal-binding</keyword>
<evidence type="ECO:0000256" key="3">
    <source>
        <dbReference type="ARBA" id="ARBA00022603"/>
    </source>
</evidence>
<accession>A0A0V0TZ58</accession>
<gene>
    <name evidence="12" type="primary">Suv39h1</name>
    <name evidence="12" type="ORF">T05_8245</name>
</gene>
<keyword evidence="5" id="KW-0949">S-adenosyl-L-methionine</keyword>
<evidence type="ECO:0000256" key="2">
    <source>
        <dbReference type="ARBA" id="ARBA00022454"/>
    </source>
</evidence>
<protein>
    <submittedName>
        <fullName evidence="12">Histone-lysine N-methyltransferase SUV39H1</fullName>
    </submittedName>
</protein>
<dbReference type="PANTHER" id="PTHR46223:SF4">
    <property type="entry name" value="HISTONE-LYSINE N-METHYLTRANSFERASE-RELATED"/>
    <property type="match status" value="1"/>
</dbReference>
<evidence type="ECO:0000259" key="9">
    <source>
        <dbReference type="PROSITE" id="PS50280"/>
    </source>
</evidence>
<feature type="region of interest" description="Disordered" evidence="8">
    <location>
        <begin position="632"/>
        <end position="668"/>
    </location>
</feature>
<dbReference type="InterPro" id="IPR050973">
    <property type="entry name" value="H3K9_Histone-Lys_N-MTase"/>
</dbReference>
<dbReference type="PROSITE" id="PS50867">
    <property type="entry name" value="PRE_SET"/>
    <property type="match status" value="1"/>
</dbReference>
<feature type="compositionally biased region" description="Low complexity" evidence="8">
    <location>
        <begin position="636"/>
        <end position="646"/>
    </location>
</feature>
<feature type="compositionally biased region" description="Polar residues" evidence="8">
    <location>
        <begin position="66"/>
        <end position="77"/>
    </location>
</feature>
<evidence type="ECO:0000256" key="4">
    <source>
        <dbReference type="ARBA" id="ARBA00022679"/>
    </source>
</evidence>
<evidence type="ECO:0000259" key="10">
    <source>
        <dbReference type="PROSITE" id="PS50867"/>
    </source>
</evidence>
<dbReference type="GO" id="GO:0005694">
    <property type="term" value="C:chromosome"/>
    <property type="evidence" value="ECO:0007669"/>
    <property type="project" value="UniProtKB-SubCell"/>
</dbReference>
<dbReference type="InterPro" id="IPR001214">
    <property type="entry name" value="SET_dom"/>
</dbReference>
<dbReference type="GO" id="GO:0032259">
    <property type="term" value="P:methylation"/>
    <property type="evidence" value="ECO:0007669"/>
    <property type="project" value="UniProtKB-KW"/>
</dbReference>
<dbReference type="Pfam" id="PF00856">
    <property type="entry name" value="SET"/>
    <property type="match status" value="1"/>
</dbReference>
<dbReference type="SMART" id="SM00317">
    <property type="entry name" value="SET"/>
    <property type="match status" value="1"/>
</dbReference>
<keyword evidence="4 12" id="KW-0808">Transferase</keyword>
<dbReference type="Pfam" id="PF05033">
    <property type="entry name" value="Pre-SET"/>
    <property type="match status" value="1"/>
</dbReference>
<dbReference type="EMBL" id="JYDJ01000100">
    <property type="protein sequence ID" value="KRX44287.1"/>
    <property type="molecule type" value="Genomic_DNA"/>
</dbReference>
<keyword evidence="3 12" id="KW-0489">Methyltransferase</keyword>
<name>A0A0V0TZ58_9BILA</name>
<evidence type="ECO:0000256" key="6">
    <source>
        <dbReference type="ARBA" id="ARBA00022723"/>
    </source>
</evidence>
<dbReference type="STRING" id="144512.A0A0V0TZ58"/>
<organism evidence="12 13">
    <name type="scientific">Trichinella murrelli</name>
    <dbReference type="NCBI Taxonomy" id="144512"/>
    <lineage>
        <taxon>Eukaryota</taxon>
        <taxon>Metazoa</taxon>
        <taxon>Ecdysozoa</taxon>
        <taxon>Nematoda</taxon>
        <taxon>Enoplea</taxon>
        <taxon>Dorylaimia</taxon>
        <taxon>Trichinellida</taxon>
        <taxon>Trichinellidae</taxon>
        <taxon>Trichinella</taxon>
    </lineage>
</organism>
<feature type="domain" description="Post-SET" evidence="11">
    <location>
        <begin position="598"/>
        <end position="614"/>
    </location>
</feature>
<dbReference type="SUPFAM" id="SSF82199">
    <property type="entry name" value="SET domain"/>
    <property type="match status" value="1"/>
</dbReference>
<keyword evidence="13" id="KW-1185">Reference proteome</keyword>
<evidence type="ECO:0000259" key="11">
    <source>
        <dbReference type="PROSITE" id="PS50868"/>
    </source>
</evidence>
<evidence type="ECO:0000256" key="1">
    <source>
        <dbReference type="ARBA" id="ARBA00004286"/>
    </source>
</evidence>
<dbReference type="Proteomes" id="UP000055048">
    <property type="component" value="Unassembled WGS sequence"/>
</dbReference>
<dbReference type="GO" id="GO:0008270">
    <property type="term" value="F:zinc ion binding"/>
    <property type="evidence" value="ECO:0007669"/>
    <property type="project" value="InterPro"/>
</dbReference>
<keyword evidence="2" id="KW-0158">Chromosome</keyword>
<feature type="region of interest" description="Disordered" evidence="8">
    <location>
        <begin position="165"/>
        <end position="189"/>
    </location>
</feature>
<feature type="domain" description="SET" evidence="9">
    <location>
        <begin position="433"/>
        <end position="581"/>
    </location>
</feature>
<dbReference type="GO" id="GO:0005634">
    <property type="term" value="C:nucleus"/>
    <property type="evidence" value="ECO:0007669"/>
    <property type="project" value="InterPro"/>
</dbReference>
<evidence type="ECO:0000256" key="7">
    <source>
        <dbReference type="ARBA" id="ARBA00022833"/>
    </source>
</evidence>
<dbReference type="GO" id="GO:0046974">
    <property type="term" value="F:histone H3K9 methyltransferase activity"/>
    <property type="evidence" value="ECO:0007669"/>
    <property type="project" value="TreeGrafter"/>
</dbReference>
<dbReference type="AlphaFoldDB" id="A0A0V0TZ58"/>
<comment type="caution">
    <text evidence="12">The sequence shown here is derived from an EMBL/GenBank/DDBJ whole genome shotgun (WGS) entry which is preliminary data.</text>
</comment>
<dbReference type="InterPro" id="IPR046341">
    <property type="entry name" value="SET_dom_sf"/>
</dbReference>
<dbReference type="PROSITE" id="PS50868">
    <property type="entry name" value="POST_SET"/>
    <property type="match status" value="1"/>
</dbReference>
<keyword evidence="7" id="KW-0862">Zinc</keyword>
<comment type="subcellular location">
    <subcellularLocation>
        <location evidence="1">Chromosome</location>
    </subcellularLocation>
</comment>
<evidence type="ECO:0000256" key="5">
    <source>
        <dbReference type="ARBA" id="ARBA00022691"/>
    </source>
</evidence>
<proteinExistence type="predicted"/>
<dbReference type="PROSITE" id="PS50280">
    <property type="entry name" value="SET"/>
    <property type="match status" value="1"/>
</dbReference>
<dbReference type="OrthoDB" id="5846691at2759"/>
<evidence type="ECO:0000313" key="13">
    <source>
        <dbReference type="Proteomes" id="UP000055048"/>
    </source>
</evidence>
<dbReference type="SMART" id="SM00468">
    <property type="entry name" value="PreSET"/>
    <property type="match status" value="1"/>
</dbReference>